<dbReference type="Gene3D" id="3.40.960.10">
    <property type="entry name" value="VSR Endonuclease"/>
    <property type="match status" value="1"/>
</dbReference>
<evidence type="ECO:0000313" key="2">
    <source>
        <dbReference type="EMBL" id="GGH61835.1"/>
    </source>
</evidence>
<dbReference type="InterPro" id="IPR011335">
    <property type="entry name" value="Restrct_endonuc-II-like"/>
</dbReference>
<protein>
    <recommendedName>
        <fullName evidence="1">DUF559 domain-containing protein</fullName>
    </recommendedName>
</protein>
<proteinExistence type="predicted"/>
<dbReference type="Pfam" id="PF04480">
    <property type="entry name" value="DUF559"/>
    <property type="match status" value="1"/>
</dbReference>
<keyword evidence="3" id="KW-1185">Reference proteome</keyword>
<comment type="caution">
    <text evidence="2">The sequence shown here is derived from an EMBL/GenBank/DDBJ whole genome shotgun (WGS) entry which is preliminary data.</text>
</comment>
<feature type="domain" description="DUF559" evidence="1">
    <location>
        <begin position="20"/>
        <end position="108"/>
    </location>
</feature>
<evidence type="ECO:0000259" key="1">
    <source>
        <dbReference type="Pfam" id="PF04480"/>
    </source>
</evidence>
<name>A0A917ITZ5_9MICC</name>
<gene>
    <name evidence="2" type="ORF">GCM10007359_11420</name>
</gene>
<dbReference type="EMBL" id="BMDC01000001">
    <property type="protein sequence ID" value="GGH61835.1"/>
    <property type="molecule type" value="Genomic_DNA"/>
</dbReference>
<dbReference type="InterPro" id="IPR007569">
    <property type="entry name" value="DUF559"/>
</dbReference>
<evidence type="ECO:0000313" key="3">
    <source>
        <dbReference type="Proteomes" id="UP000600171"/>
    </source>
</evidence>
<sequence length="116" mass="13527">MSAKAESPGESLTRAVLINMGVKFIEQYPVYVGYRGYRVDFYLPDYNIIIEFDGDIKYSQFGNQTDVEQNERYREKVLQNAGFLVYRTSWNKVLFSPAQVEAEIWNLIKNAPRRMG</sequence>
<accession>A0A917ITZ5</accession>
<dbReference type="AlphaFoldDB" id="A0A917ITZ5"/>
<dbReference type="Proteomes" id="UP000600171">
    <property type="component" value="Unassembled WGS sequence"/>
</dbReference>
<organism evidence="2 3">
    <name type="scientific">Rothia aerolata</name>
    <dbReference type="NCBI Taxonomy" id="1812262"/>
    <lineage>
        <taxon>Bacteria</taxon>
        <taxon>Bacillati</taxon>
        <taxon>Actinomycetota</taxon>
        <taxon>Actinomycetes</taxon>
        <taxon>Micrococcales</taxon>
        <taxon>Micrococcaceae</taxon>
        <taxon>Rothia</taxon>
    </lineage>
</organism>
<dbReference type="SUPFAM" id="SSF52980">
    <property type="entry name" value="Restriction endonuclease-like"/>
    <property type="match status" value="1"/>
</dbReference>
<reference evidence="2 3" key="1">
    <citation type="journal article" date="2014" name="Int. J. Syst. Evol. Microbiol.">
        <title>Complete genome sequence of Corynebacterium casei LMG S-19264T (=DSM 44701T), isolated from a smear-ripened cheese.</title>
        <authorList>
            <consortium name="US DOE Joint Genome Institute (JGI-PGF)"/>
            <person name="Walter F."/>
            <person name="Albersmeier A."/>
            <person name="Kalinowski J."/>
            <person name="Ruckert C."/>
        </authorList>
    </citation>
    <scope>NUCLEOTIDE SEQUENCE [LARGE SCALE GENOMIC DNA]</scope>
    <source>
        <strain evidence="2 3">CCM 8669</strain>
    </source>
</reference>